<keyword evidence="2" id="KW-1185">Reference proteome</keyword>
<proteinExistence type="predicted"/>
<reference evidence="2" key="1">
    <citation type="journal article" date="2019" name="Int. J. Syst. Evol. Microbiol.">
        <title>The Global Catalogue of Microorganisms (GCM) 10K type strain sequencing project: providing services to taxonomists for standard genome sequencing and annotation.</title>
        <authorList>
            <consortium name="The Broad Institute Genomics Platform"/>
            <consortium name="The Broad Institute Genome Sequencing Center for Infectious Disease"/>
            <person name="Wu L."/>
            <person name="Ma J."/>
        </authorList>
    </citation>
    <scope>NUCLEOTIDE SEQUENCE [LARGE SCALE GENOMIC DNA]</scope>
    <source>
        <strain evidence="2">JCM 1490</strain>
    </source>
</reference>
<dbReference type="EMBL" id="JBHTCQ010000001">
    <property type="protein sequence ID" value="MFC7403978.1"/>
    <property type="molecule type" value="Genomic_DNA"/>
</dbReference>
<evidence type="ECO:0000313" key="2">
    <source>
        <dbReference type="Proteomes" id="UP001596455"/>
    </source>
</evidence>
<dbReference type="Pfam" id="PF06013">
    <property type="entry name" value="WXG100"/>
    <property type="match status" value="1"/>
</dbReference>
<dbReference type="SUPFAM" id="SSF140453">
    <property type="entry name" value="EsxAB dimer-like"/>
    <property type="match status" value="1"/>
</dbReference>
<accession>A0ABW2Q6B3</accession>
<name>A0ABW2Q6B3_9MICO</name>
<dbReference type="InterPro" id="IPR036689">
    <property type="entry name" value="ESAT-6-like_sf"/>
</dbReference>
<dbReference type="Gene3D" id="1.10.287.1060">
    <property type="entry name" value="ESAT-6-like"/>
    <property type="match status" value="1"/>
</dbReference>
<dbReference type="Proteomes" id="UP001596455">
    <property type="component" value="Unassembled WGS sequence"/>
</dbReference>
<organism evidence="1 2">
    <name type="scientific">Georgenia alba</name>
    <dbReference type="NCBI Taxonomy" id="2233858"/>
    <lineage>
        <taxon>Bacteria</taxon>
        <taxon>Bacillati</taxon>
        <taxon>Actinomycetota</taxon>
        <taxon>Actinomycetes</taxon>
        <taxon>Micrococcales</taxon>
        <taxon>Bogoriellaceae</taxon>
        <taxon>Georgenia</taxon>
    </lineage>
</organism>
<dbReference type="InterPro" id="IPR010310">
    <property type="entry name" value="T7SS_ESAT-6-like"/>
</dbReference>
<dbReference type="RefSeq" id="WP_382390936.1">
    <property type="nucleotide sequence ID" value="NZ_JBHTCQ010000001.1"/>
</dbReference>
<evidence type="ECO:0000313" key="1">
    <source>
        <dbReference type="EMBL" id="MFC7403978.1"/>
    </source>
</evidence>
<sequence length="95" mass="10456">MSDFNMNYEEMRDTATKFHNGKDAIDTVLDELRQNSSDLTAEGFTTQVASDQFDGNVEDLISQLKDAGDALDAIADQLDLMVQSTEEYDEVLAGG</sequence>
<gene>
    <name evidence="1" type="ORF">ACFQQL_02570</name>
</gene>
<protein>
    <submittedName>
        <fullName evidence="1">WXG100 family type VII secretion target</fullName>
    </submittedName>
</protein>
<comment type="caution">
    <text evidence="1">The sequence shown here is derived from an EMBL/GenBank/DDBJ whole genome shotgun (WGS) entry which is preliminary data.</text>
</comment>